<dbReference type="Proteomes" id="UP000528595">
    <property type="component" value="Unassembled WGS sequence"/>
</dbReference>
<accession>A0AB73GTT9</accession>
<feature type="coiled-coil region" evidence="4">
    <location>
        <begin position="557"/>
        <end position="692"/>
    </location>
</feature>
<keyword evidence="3" id="KW-0949">S-adenosyl-L-methionine</keyword>
<dbReference type="GO" id="GO:0032259">
    <property type="term" value="P:methylation"/>
    <property type="evidence" value="ECO:0007669"/>
    <property type="project" value="UniProtKB-KW"/>
</dbReference>
<protein>
    <submittedName>
        <fullName evidence="6">O-antigen chain-terminating methyltransferase</fullName>
        <ecNumber evidence="6">2.1.1.-</ecNumber>
        <ecNumber evidence="6">2.1.1.294</ecNumber>
        <ecNumber evidence="6">2.7.1.181</ecNumber>
    </submittedName>
</protein>
<dbReference type="RefSeq" id="WP_184429092.1">
    <property type="nucleotide sequence ID" value="NZ_JACHNQ010000002.1"/>
</dbReference>
<dbReference type="EMBL" id="JACIIQ010000003">
    <property type="protein sequence ID" value="MBB5669465.1"/>
    <property type="molecule type" value="Genomic_DNA"/>
</dbReference>
<evidence type="ECO:0000256" key="1">
    <source>
        <dbReference type="ARBA" id="ARBA00022603"/>
    </source>
</evidence>
<evidence type="ECO:0000256" key="3">
    <source>
        <dbReference type="ARBA" id="ARBA00022691"/>
    </source>
</evidence>
<dbReference type="InterPro" id="IPR029063">
    <property type="entry name" value="SAM-dependent_MTases_sf"/>
</dbReference>
<proteinExistence type="predicted"/>
<feature type="domain" description="Protein kinase" evidence="5">
    <location>
        <begin position="228"/>
        <end position="485"/>
    </location>
</feature>
<dbReference type="Pfam" id="PF13649">
    <property type="entry name" value="Methyltransf_25"/>
    <property type="match status" value="1"/>
</dbReference>
<dbReference type="Gene3D" id="1.10.510.10">
    <property type="entry name" value="Transferase(Phosphotransferase) domain 1"/>
    <property type="match status" value="1"/>
</dbReference>
<feature type="coiled-coil region" evidence="4">
    <location>
        <begin position="494"/>
        <end position="528"/>
    </location>
</feature>
<evidence type="ECO:0000256" key="2">
    <source>
        <dbReference type="ARBA" id="ARBA00022679"/>
    </source>
</evidence>
<keyword evidence="1 6" id="KW-0489">Methyltransferase</keyword>
<dbReference type="SUPFAM" id="SSF56112">
    <property type="entry name" value="Protein kinase-like (PK-like)"/>
    <property type="match status" value="1"/>
</dbReference>
<comment type="caution">
    <text evidence="6">The sequence shown here is derived from an EMBL/GenBank/DDBJ whole genome shotgun (WGS) entry which is preliminary data.</text>
</comment>
<dbReference type="PANTHER" id="PTHR43464">
    <property type="entry name" value="METHYLTRANSFERASE"/>
    <property type="match status" value="1"/>
</dbReference>
<dbReference type="Gene3D" id="3.30.200.20">
    <property type="entry name" value="Phosphorylase Kinase, domain 1"/>
    <property type="match status" value="1"/>
</dbReference>
<keyword evidence="4" id="KW-0175">Coiled coil</keyword>
<dbReference type="AlphaFoldDB" id="A0AB73GTT9"/>
<gene>
    <name evidence="6" type="ORF">FHR65_000999</name>
</gene>
<sequence>MTEPMNIDALVAALPEKYQPIFGHPELSDGSSRGCEDRLVLIRDCARQLQAALGRPLRVLDLGCAQGFFSLSLAADGHQVHGVDFLDLNVNVCQALSREHPVFAASFEHGTVEDVISRLDPDQYDLVLGLSVFHHLVHSQGIARVAALCRKLSEVTEAAIFELALREEPLYWAQSLPHDPAELLSDYAFTRLLARQATHLSAVSRPLYFASSRLWYVGESVGRFSSWSGEAHAYGRGTHQYSRRYYFGEQVFVKKMTMGIGGRSEINRQEFDNEVEFLSNPPASYPAPRLIAALDDASDLFLVREMAEGRLLSELIDDGSPYDADRVIADLLEQLVILERAGLYHNDVRCWNVLMARDGRTLLIDYGAISSDATDCSWLGDLLLSFLITVKEILQRQIVPSNPGREPALDFMVLPPRYRNAFIQAFGQEQTRWTFAELQQCIARGEAGPDRAPEWTSLYLHMQQALLNYNTRLGALYTQNEHDRVELAGRASLLERMQEGVQQSQEKIASLQLDVETADARYRDLEKASGQLNDWARELEKRASAAEENDGVLADRLAEQTANNATLVARVAELELELVERQRVRELSELLAADVSRLVEERDAMQARMVELEQLNEQHATTNAQLQARIVSLLERVKTSEASKADDGRRLKDLQADLSQRLETIEAARHRARELELAVQMLEKQLAEFHASRSWRVTAPLRWFSVKVNKRGAPPSVPLIQRTEGAVTAVSEHTLDTPAGVAIDKRLVALDQLGARIRRMRK</sequence>
<dbReference type="EC" id="2.1.1.294" evidence="6"/>
<dbReference type="EC" id="2.1.1.-" evidence="6"/>
<dbReference type="GO" id="GO:0005524">
    <property type="term" value="F:ATP binding"/>
    <property type="evidence" value="ECO:0007669"/>
    <property type="project" value="InterPro"/>
</dbReference>
<dbReference type="PANTHER" id="PTHR43464:SF19">
    <property type="entry name" value="UBIQUINONE BIOSYNTHESIS O-METHYLTRANSFERASE, MITOCHONDRIAL"/>
    <property type="match status" value="1"/>
</dbReference>
<dbReference type="CDD" id="cd02440">
    <property type="entry name" value="AdoMet_MTases"/>
    <property type="match status" value="1"/>
</dbReference>
<dbReference type="InterPro" id="IPR011009">
    <property type="entry name" value="Kinase-like_dom_sf"/>
</dbReference>
<dbReference type="EC" id="2.7.1.181" evidence="6"/>
<reference evidence="6" key="1">
    <citation type="submission" date="2020-08" db="EMBL/GenBank/DDBJ databases">
        <title>Studying the diversity of plant-associated saprophytic bacteria and their role in host health and plant-pathogen interactions.</title>
        <authorList>
            <person name="Potnis N."/>
        </authorList>
    </citation>
    <scope>NUCLEOTIDE SEQUENCE</scope>
    <source>
        <strain evidence="6">F21</strain>
    </source>
</reference>
<dbReference type="SUPFAM" id="SSF53335">
    <property type="entry name" value="S-adenosyl-L-methionine-dependent methyltransferases"/>
    <property type="match status" value="1"/>
</dbReference>
<dbReference type="PROSITE" id="PS50011">
    <property type="entry name" value="PROTEIN_KINASE_DOM"/>
    <property type="match status" value="1"/>
</dbReference>
<organism evidence="6">
    <name type="scientific">Xanthomonas arboricola</name>
    <dbReference type="NCBI Taxonomy" id="56448"/>
    <lineage>
        <taxon>Bacteria</taxon>
        <taxon>Pseudomonadati</taxon>
        <taxon>Pseudomonadota</taxon>
        <taxon>Gammaproteobacteria</taxon>
        <taxon>Lysobacterales</taxon>
        <taxon>Lysobacteraceae</taxon>
        <taxon>Xanthomonas</taxon>
    </lineage>
</organism>
<dbReference type="InterPro" id="IPR000719">
    <property type="entry name" value="Prot_kinase_dom"/>
</dbReference>
<name>A0AB73GTT9_9XANT</name>
<evidence type="ECO:0000259" key="5">
    <source>
        <dbReference type="PROSITE" id="PS50011"/>
    </source>
</evidence>
<evidence type="ECO:0000313" key="6">
    <source>
        <dbReference type="EMBL" id="MBB5669465.1"/>
    </source>
</evidence>
<evidence type="ECO:0000256" key="4">
    <source>
        <dbReference type="SAM" id="Coils"/>
    </source>
</evidence>
<dbReference type="InterPro" id="IPR041698">
    <property type="entry name" value="Methyltransf_25"/>
</dbReference>
<dbReference type="GO" id="GO:0004672">
    <property type="term" value="F:protein kinase activity"/>
    <property type="evidence" value="ECO:0007669"/>
    <property type="project" value="InterPro"/>
</dbReference>
<dbReference type="GO" id="GO:0008168">
    <property type="term" value="F:methyltransferase activity"/>
    <property type="evidence" value="ECO:0007669"/>
    <property type="project" value="UniProtKB-KW"/>
</dbReference>
<keyword evidence="2 6" id="KW-0808">Transferase</keyword>
<dbReference type="Gene3D" id="3.40.50.150">
    <property type="entry name" value="Vaccinia Virus protein VP39"/>
    <property type="match status" value="1"/>
</dbReference>